<dbReference type="Proteomes" id="UP000887563">
    <property type="component" value="Unplaced"/>
</dbReference>
<evidence type="ECO:0000313" key="5">
    <source>
        <dbReference type="Proteomes" id="UP000887563"/>
    </source>
</evidence>
<comment type="subcellular location">
    <subcellularLocation>
        <location evidence="1">Peroxisome</location>
    </subcellularLocation>
</comment>
<keyword evidence="2" id="KW-0576">Peroxisome</keyword>
<proteinExistence type="predicted"/>
<feature type="compositionally biased region" description="Basic residues" evidence="3">
    <location>
        <begin position="140"/>
        <end position="151"/>
    </location>
</feature>
<dbReference type="Gene3D" id="2.30.38.10">
    <property type="entry name" value="Luciferase, Domain 3"/>
    <property type="match status" value="1"/>
</dbReference>
<evidence type="ECO:0000256" key="1">
    <source>
        <dbReference type="ARBA" id="ARBA00004275"/>
    </source>
</evidence>
<evidence type="ECO:0000256" key="2">
    <source>
        <dbReference type="ARBA" id="ARBA00023140"/>
    </source>
</evidence>
<protein>
    <submittedName>
        <fullName evidence="6">AMP-dependent synthetase/ligase domain-containing protein</fullName>
    </submittedName>
</protein>
<dbReference type="PANTHER" id="PTHR24096">
    <property type="entry name" value="LONG-CHAIN-FATTY-ACID--COA LIGASE"/>
    <property type="match status" value="1"/>
</dbReference>
<evidence type="ECO:0000313" key="6">
    <source>
        <dbReference type="WBParaSite" id="Minc3s03862g35008"/>
    </source>
</evidence>
<accession>A0A914N4C6</accession>
<keyword evidence="5" id="KW-1185">Reference proteome</keyword>
<evidence type="ECO:0000256" key="3">
    <source>
        <dbReference type="SAM" id="MobiDB-lite"/>
    </source>
</evidence>
<dbReference type="Pfam" id="PF00501">
    <property type="entry name" value="AMP-binding"/>
    <property type="match status" value="1"/>
</dbReference>
<organism evidence="5 6">
    <name type="scientific">Meloidogyne incognita</name>
    <name type="common">Southern root-knot nematode worm</name>
    <name type="synonym">Oxyuris incognita</name>
    <dbReference type="NCBI Taxonomy" id="6306"/>
    <lineage>
        <taxon>Eukaryota</taxon>
        <taxon>Metazoa</taxon>
        <taxon>Ecdysozoa</taxon>
        <taxon>Nematoda</taxon>
        <taxon>Chromadorea</taxon>
        <taxon>Rhabditida</taxon>
        <taxon>Tylenchina</taxon>
        <taxon>Tylenchomorpha</taxon>
        <taxon>Tylenchoidea</taxon>
        <taxon>Meloidogynidae</taxon>
        <taxon>Meloidogyninae</taxon>
        <taxon>Meloidogyne</taxon>
        <taxon>Meloidogyne incognita group</taxon>
    </lineage>
</organism>
<sequence length="188" mass="20950">MTGAAPVADEICTEIKKLIPSVAQIAQGYGMTEQSMCSHLPVFGMDNQKAAGRLNPNFEMKIVDIEKEITLKLGQVGEICTRSPTNMLGYLNRPDATAETIDEDGWLKTGDIGYHDEQGWTYVVDRRKELIKVKGLQSRSRSRPRRGRGRGPRPFSNLDLDFADLGPRNLGLGPRPKPRRGPRLNIHP</sequence>
<dbReference type="GO" id="GO:0005777">
    <property type="term" value="C:peroxisome"/>
    <property type="evidence" value="ECO:0007669"/>
    <property type="project" value="UniProtKB-SubCell"/>
</dbReference>
<dbReference type="PANTHER" id="PTHR24096:SF422">
    <property type="entry name" value="BCDNA.GH02901"/>
    <property type="match status" value="1"/>
</dbReference>
<feature type="region of interest" description="Disordered" evidence="3">
    <location>
        <begin position="134"/>
        <end position="188"/>
    </location>
</feature>
<reference evidence="6" key="1">
    <citation type="submission" date="2022-11" db="UniProtKB">
        <authorList>
            <consortium name="WormBaseParasite"/>
        </authorList>
    </citation>
    <scope>IDENTIFICATION</scope>
</reference>
<feature type="domain" description="AMP-dependent synthetase/ligase" evidence="4">
    <location>
        <begin position="1"/>
        <end position="91"/>
    </location>
</feature>
<dbReference type="AlphaFoldDB" id="A0A914N4C6"/>
<dbReference type="Gene3D" id="3.40.50.980">
    <property type="match status" value="1"/>
</dbReference>
<dbReference type="WBParaSite" id="Minc3s03862g35008">
    <property type="protein sequence ID" value="Minc3s03862g35008"/>
    <property type="gene ID" value="Minc3s03862g35008"/>
</dbReference>
<dbReference type="GO" id="GO:0016405">
    <property type="term" value="F:CoA-ligase activity"/>
    <property type="evidence" value="ECO:0007669"/>
    <property type="project" value="TreeGrafter"/>
</dbReference>
<evidence type="ECO:0000259" key="4">
    <source>
        <dbReference type="Pfam" id="PF00501"/>
    </source>
</evidence>
<name>A0A914N4C6_MELIC</name>
<feature type="compositionally biased region" description="Low complexity" evidence="3">
    <location>
        <begin position="165"/>
        <end position="174"/>
    </location>
</feature>
<dbReference type="SUPFAM" id="SSF56801">
    <property type="entry name" value="Acetyl-CoA synthetase-like"/>
    <property type="match status" value="1"/>
</dbReference>
<dbReference type="InterPro" id="IPR000873">
    <property type="entry name" value="AMP-dep_synth/lig_dom"/>
</dbReference>